<proteinExistence type="predicted"/>
<dbReference type="AlphaFoldDB" id="G3I5P0"/>
<evidence type="ECO:0000313" key="2">
    <source>
        <dbReference type="Proteomes" id="UP000001075"/>
    </source>
</evidence>
<evidence type="ECO:0000313" key="1">
    <source>
        <dbReference type="EMBL" id="EGW08347.1"/>
    </source>
</evidence>
<reference evidence="2" key="1">
    <citation type="journal article" date="2011" name="Nat. Biotechnol.">
        <title>The genomic sequence of the Chinese hamster ovary (CHO)-K1 cell line.</title>
        <authorList>
            <person name="Xu X."/>
            <person name="Nagarajan H."/>
            <person name="Lewis N.E."/>
            <person name="Pan S."/>
            <person name="Cai Z."/>
            <person name="Liu X."/>
            <person name="Chen W."/>
            <person name="Xie M."/>
            <person name="Wang W."/>
            <person name="Hammond S."/>
            <person name="Andersen M.R."/>
            <person name="Neff N."/>
            <person name="Passarelli B."/>
            <person name="Koh W."/>
            <person name="Fan H.C."/>
            <person name="Wang J."/>
            <person name="Gui Y."/>
            <person name="Lee K.H."/>
            <person name="Betenbaugh M.J."/>
            <person name="Quake S.R."/>
            <person name="Famili I."/>
            <person name="Palsson B.O."/>
            <person name="Wang J."/>
        </authorList>
    </citation>
    <scope>NUCLEOTIDE SEQUENCE [LARGE SCALE GENOMIC DNA]</scope>
    <source>
        <strain evidence="2">CHO K1 cell line</strain>
    </source>
</reference>
<gene>
    <name evidence="1" type="ORF">I79_018793</name>
</gene>
<dbReference type="EMBL" id="JH001314">
    <property type="protein sequence ID" value="EGW08347.1"/>
    <property type="molecule type" value="Genomic_DNA"/>
</dbReference>
<dbReference type="Proteomes" id="UP000001075">
    <property type="component" value="Unassembled WGS sequence"/>
</dbReference>
<sequence length="57" mass="6545">MALVSQAKPLVSDSHLPQCRHMWPSITCFTDYHHWLSEQEVFNIIGRYASLKTTPTA</sequence>
<protein>
    <submittedName>
        <fullName evidence="1">Uncharacterized protein</fullName>
    </submittedName>
</protein>
<name>G3I5P0_CRIGR</name>
<accession>G3I5P0</accession>
<organism evidence="1 2">
    <name type="scientific">Cricetulus griseus</name>
    <name type="common">Chinese hamster</name>
    <name type="synonym">Cricetulus barabensis griseus</name>
    <dbReference type="NCBI Taxonomy" id="10029"/>
    <lineage>
        <taxon>Eukaryota</taxon>
        <taxon>Metazoa</taxon>
        <taxon>Chordata</taxon>
        <taxon>Craniata</taxon>
        <taxon>Vertebrata</taxon>
        <taxon>Euteleostomi</taxon>
        <taxon>Mammalia</taxon>
        <taxon>Eutheria</taxon>
        <taxon>Euarchontoglires</taxon>
        <taxon>Glires</taxon>
        <taxon>Rodentia</taxon>
        <taxon>Myomorpha</taxon>
        <taxon>Muroidea</taxon>
        <taxon>Cricetidae</taxon>
        <taxon>Cricetinae</taxon>
        <taxon>Cricetulus</taxon>
    </lineage>
</organism>
<dbReference type="InParanoid" id="G3I5P0"/>